<comment type="catalytic activity">
    <reaction evidence="10">
        <text>7,8-dihydroneopterin 3'-triphosphate + H2O = 6-carboxy-5,6,7,8-tetrahydropterin + triphosphate + acetaldehyde + 2 H(+)</text>
        <dbReference type="Rhea" id="RHEA:27966"/>
        <dbReference type="ChEBI" id="CHEBI:15343"/>
        <dbReference type="ChEBI" id="CHEBI:15377"/>
        <dbReference type="ChEBI" id="CHEBI:15378"/>
        <dbReference type="ChEBI" id="CHEBI:18036"/>
        <dbReference type="ChEBI" id="CHEBI:58462"/>
        <dbReference type="ChEBI" id="CHEBI:61032"/>
        <dbReference type="EC" id="4.1.2.50"/>
    </reaction>
</comment>
<evidence type="ECO:0000256" key="1">
    <source>
        <dbReference type="ARBA" id="ARBA00001947"/>
    </source>
</evidence>
<gene>
    <name evidence="11" type="ORF">HPE63_03505</name>
</gene>
<comment type="pathway">
    <text evidence="2">Purine metabolism; 7-cyano-7-deazaguanine biosynthesis.</text>
</comment>
<protein>
    <recommendedName>
        <fullName evidence="5">6-carboxy-5,6,7,8-tetrahydropterin synthase</fullName>
        <ecNumber evidence="4">4.1.2.50</ecNumber>
    </recommendedName>
    <alternativeName>
        <fullName evidence="9">Queuosine biosynthesis protein QueD</fullName>
    </alternativeName>
</protein>
<dbReference type="Gene3D" id="3.30.479.10">
    <property type="entry name" value="6-pyruvoyl tetrahydropterin synthase/QueD"/>
    <property type="match status" value="1"/>
</dbReference>
<sequence length="139" mass="16393">MNKIDKIAVVRREHFNAAHRLHNKNWSIEKNKAVFGKCNNPNYHGHNYDLEVKVIGNIDPETGYVIDMKILSDIIKDKVLDRFDHKNLNLDTEEFRDLNPTAEHIAAVIYNLLKTELDINLELKIKLYETPRNYVEYPY</sequence>
<name>A0ABR7VC32_9FLAO</name>
<dbReference type="PANTHER" id="PTHR12589:SF7">
    <property type="entry name" value="6-PYRUVOYL TETRAHYDROBIOPTERIN SYNTHASE"/>
    <property type="match status" value="1"/>
</dbReference>
<dbReference type="InterPro" id="IPR038418">
    <property type="entry name" value="6-PTP_synth/QueD_sf"/>
</dbReference>
<organism evidence="11 12">
    <name type="scientific">Maribacter arenosus</name>
    <dbReference type="NCBI Taxonomy" id="1854708"/>
    <lineage>
        <taxon>Bacteria</taxon>
        <taxon>Pseudomonadati</taxon>
        <taxon>Bacteroidota</taxon>
        <taxon>Flavobacteriia</taxon>
        <taxon>Flavobacteriales</taxon>
        <taxon>Flavobacteriaceae</taxon>
        <taxon>Maribacter</taxon>
    </lineage>
</organism>
<keyword evidence="8" id="KW-0456">Lyase</keyword>
<reference evidence="11 12" key="1">
    <citation type="submission" date="2020-05" db="EMBL/GenBank/DDBJ databases">
        <title>The draft genome sequence of Maribacter arenosus CAU 1321.</title>
        <authorList>
            <person name="Mu L."/>
        </authorList>
    </citation>
    <scope>NUCLEOTIDE SEQUENCE [LARGE SCALE GENOMIC DNA]</scope>
    <source>
        <strain evidence="11 12">CAU 1321</strain>
    </source>
</reference>
<evidence type="ECO:0000256" key="6">
    <source>
        <dbReference type="ARBA" id="ARBA00022723"/>
    </source>
</evidence>
<evidence type="ECO:0000256" key="4">
    <source>
        <dbReference type="ARBA" id="ARBA00012982"/>
    </source>
</evidence>
<evidence type="ECO:0000256" key="10">
    <source>
        <dbReference type="ARBA" id="ARBA00048807"/>
    </source>
</evidence>
<evidence type="ECO:0000313" key="11">
    <source>
        <dbReference type="EMBL" id="MBD0849722.1"/>
    </source>
</evidence>
<accession>A0ABR7VC32</accession>
<dbReference type="SUPFAM" id="SSF55620">
    <property type="entry name" value="Tetrahydrobiopterin biosynthesis enzymes-like"/>
    <property type="match status" value="1"/>
</dbReference>
<keyword evidence="12" id="KW-1185">Reference proteome</keyword>
<evidence type="ECO:0000313" key="12">
    <source>
        <dbReference type="Proteomes" id="UP000598350"/>
    </source>
</evidence>
<dbReference type="EMBL" id="JABTCG010000001">
    <property type="protein sequence ID" value="MBD0849722.1"/>
    <property type="molecule type" value="Genomic_DNA"/>
</dbReference>
<proteinExistence type="inferred from homology"/>
<keyword evidence="7" id="KW-0862">Zinc</keyword>
<keyword evidence="6" id="KW-0479">Metal-binding</keyword>
<comment type="cofactor">
    <cofactor evidence="1">
        <name>Zn(2+)</name>
        <dbReference type="ChEBI" id="CHEBI:29105"/>
    </cofactor>
</comment>
<dbReference type="PANTHER" id="PTHR12589">
    <property type="entry name" value="PYRUVOYL TETRAHYDROBIOPTERIN SYNTHASE"/>
    <property type="match status" value="1"/>
</dbReference>
<comment type="caution">
    <text evidence="11">The sequence shown here is derived from an EMBL/GenBank/DDBJ whole genome shotgun (WGS) entry which is preliminary data.</text>
</comment>
<evidence type="ECO:0000256" key="9">
    <source>
        <dbReference type="ARBA" id="ARBA00031449"/>
    </source>
</evidence>
<dbReference type="Proteomes" id="UP000598350">
    <property type="component" value="Unassembled WGS sequence"/>
</dbReference>
<evidence type="ECO:0000256" key="5">
    <source>
        <dbReference type="ARBA" id="ARBA00018141"/>
    </source>
</evidence>
<dbReference type="InterPro" id="IPR007115">
    <property type="entry name" value="6-PTP_synth/QueD"/>
</dbReference>
<dbReference type="Pfam" id="PF01242">
    <property type="entry name" value="PTPS"/>
    <property type="match status" value="1"/>
</dbReference>
<evidence type="ECO:0000256" key="3">
    <source>
        <dbReference type="ARBA" id="ARBA00008900"/>
    </source>
</evidence>
<comment type="similarity">
    <text evidence="3">Belongs to the PTPS family. QueD subfamily.</text>
</comment>
<dbReference type="RefSeq" id="WP_188312833.1">
    <property type="nucleotide sequence ID" value="NZ_JABTCG010000001.1"/>
</dbReference>
<evidence type="ECO:0000256" key="2">
    <source>
        <dbReference type="ARBA" id="ARBA00005061"/>
    </source>
</evidence>
<evidence type="ECO:0000256" key="8">
    <source>
        <dbReference type="ARBA" id="ARBA00023239"/>
    </source>
</evidence>
<dbReference type="EC" id="4.1.2.50" evidence="4"/>
<evidence type="ECO:0000256" key="7">
    <source>
        <dbReference type="ARBA" id="ARBA00022833"/>
    </source>
</evidence>